<proteinExistence type="inferred from homology"/>
<reference evidence="15" key="2">
    <citation type="journal article" date="2021" name="PeerJ">
        <title>Extensive microbial diversity within the chicken gut microbiome revealed by metagenomics and culture.</title>
        <authorList>
            <person name="Gilroy R."/>
            <person name="Ravi A."/>
            <person name="Getino M."/>
            <person name="Pursley I."/>
            <person name="Horton D.L."/>
            <person name="Alikhan N.F."/>
            <person name="Baker D."/>
            <person name="Gharbi K."/>
            <person name="Hall N."/>
            <person name="Watson M."/>
            <person name="Adriaenssens E.M."/>
            <person name="Foster-Nyarko E."/>
            <person name="Jarju S."/>
            <person name="Secka A."/>
            <person name="Antonio M."/>
            <person name="Oren A."/>
            <person name="Chaudhuri R.R."/>
            <person name="La Ragione R."/>
            <person name="Hildebrand F."/>
            <person name="Pallen M.J."/>
        </authorList>
    </citation>
    <scope>NUCLEOTIDE SEQUENCE</scope>
    <source>
        <strain evidence="15">15467</strain>
    </source>
</reference>
<dbReference type="SUPFAM" id="SSF52540">
    <property type="entry name" value="P-loop containing nucleoside triphosphate hydrolases"/>
    <property type="match status" value="1"/>
</dbReference>
<evidence type="ECO:0000256" key="7">
    <source>
        <dbReference type="ARBA" id="ARBA00022679"/>
    </source>
</evidence>
<dbReference type="InterPro" id="IPR008144">
    <property type="entry name" value="Guanylate_kin-like_dom"/>
</dbReference>
<comment type="function">
    <text evidence="1 13">Essential for recycling GMP and indirectly, cGMP.</text>
</comment>
<dbReference type="GO" id="GO:0005829">
    <property type="term" value="C:cytosol"/>
    <property type="evidence" value="ECO:0007669"/>
    <property type="project" value="TreeGrafter"/>
</dbReference>
<protein>
    <recommendedName>
        <fullName evidence="5 13">Guanylate kinase</fullName>
        <ecNumber evidence="4 13">2.7.4.8</ecNumber>
    </recommendedName>
    <alternativeName>
        <fullName evidence="11 13">GMP kinase</fullName>
    </alternativeName>
</protein>
<dbReference type="InterPro" id="IPR027417">
    <property type="entry name" value="P-loop_NTPase"/>
</dbReference>
<comment type="similarity">
    <text evidence="3 13">Belongs to the guanylate kinase family.</text>
</comment>
<evidence type="ECO:0000256" key="9">
    <source>
        <dbReference type="ARBA" id="ARBA00022777"/>
    </source>
</evidence>
<evidence type="ECO:0000256" key="2">
    <source>
        <dbReference type="ARBA" id="ARBA00004496"/>
    </source>
</evidence>
<comment type="caution">
    <text evidence="15">The sequence shown here is derived from an EMBL/GenBank/DDBJ whole genome shotgun (WGS) entry which is preliminary data.</text>
</comment>
<dbReference type="HAMAP" id="MF_00328">
    <property type="entry name" value="Guanylate_kinase"/>
    <property type="match status" value="1"/>
</dbReference>
<dbReference type="Gene3D" id="3.40.50.300">
    <property type="entry name" value="P-loop containing nucleotide triphosphate hydrolases"/>
    <property type="match status" value="1"/>
</dbReference>
<keyword evidence="7 13" id="KW-0808">Transferase</keyword>
<dbReference type="FunFam" id="3.30.63.10:FF:000005">
    <property type="entry name" value="Guanylate kinase"/>
    <property type="match status" value="1"/>
</dbReference>
<dbReference type="EC" id="2.7.4.8" evidence="4 13"/>
<evidence type="ECO:0000256" key="5">
    <source>
        <dbReference type="ARBA" id="ARBA00016296"/>
    </source>
</evidence>
<evidence type="ECO:0000313" key="15">
    <source>
        <dbReference type="EMBL" id="MBO8428589.1"/>
    </source>
</evidence>
<dbReference type="CDD" id="cd00071">
    <property type="entry name" value="GMPK"/>
    <property type="match status" value="1"/>
</dbReference>
<dbReference type="PANTHER" id="PTHR23117">
    <property type="entry name" value="GUANYLATE KINASE-RELATED"/>
    <property type="match status" value="1"/>
</dbReference>
<keyword evidence="8 13" id="KW-0547">Nucleotide-binding</keyword>
<reference evidence="15" key="1">
    <citation type="submission" date="2020-10" db="EMBL/GenBank/DDBJ databases">
        <authorList>
            <person name="Gilroy R."/>
        </authorList>
    </citation>
    <scope>NUCLEOTIDE SEQUENCE</scope>
    <source>
        <strain evidence="15">15467</strain>
    </source>
</reference>
<dbReference type="EMBL" id="JADINB010000035">
    <property type="protein sequence ID" value="MBO8428589.1"/>
    <property type="molecule type" value="Genomic_DNA"/>
</dbReference>
<dbReference type="SMART" id="SM00072">
    <property type="entry name" value="GuKc"/>
    <property type="match status" value="1"/>
</dbReference>
<dbReference type="GO" id="GO:0005524">
    <property type="term" value="F:ATP binding"/>
    <property type="evidence" value="ECO:0007669"/>
    <property type="project" value="UniProtKB-UniRule"/>
</dbReference>
<evidence type="ECO:0000256" key="4">
    <source>
        <dbReference type="ARBA" id="ARBA00012961"/>
    </source>
</evidence>
<feature type="binding site" evidence="13">
    <location>
        <begin position="14"/>
        <end position="21"/>
    </location>
    <ligand>
        <name>ATP</name>
        <dbReference type="ChEBI" id="CHEBI:30616"/>
    </ligand>
</feature>
<evidence type="ECO:0000256" key="8">
    <source>
        <dbReference type="ARBA" id="ARBA00022741"/>
    </source>
</evidence>
<dbReference type="NCBIfam" id="TIGR03263">
    <property type="entry name" value="guanyl_kin"/>
    <property type="match status" value="1"/>
</dbReference>
<dbReference type="InterPro" id="IPR017665">
    <property type="entry name" value="Guanylate_kinase"/>
</dbReference>
<keyword evidence="6 13" id="KW-0963">Cytoplasm</keyword>
<evidence type="ECO:0000256" key="13">
    <source>
        <dbReference type="HAMAP-Rule" id="MF_00328"/>
    </source>
</evidence>
<comment type="subcellular location">
    <subcellularLocation>
        <location evidence="2 13">Cytoplasm</location>
    </subcellularLocation>
</comment>
<evidence type="ECO:0000256" key="10">
    <source>
        <dbReference type="ARBA" id="ARBA00022840"/>
    </source>
</evidence>
<evidence type="ECO:0000256" key="12">
    <source>
        <dbReference type="ARBA" id="ARBA00048594"/>
    </source>
</evidence>
<keyword evidence="10 13" id="KW-0067">ATP-binding</keyword>
<organism evidence="15 16">
    <name type="scientific">Candidatus Egerieousia excrementavium</name>
    <dbReference type="NCBI Taxonomy" id="2840778"/>
    <lineage>
        <taxon>Bacteria</taxon>
        <taxon>Pseudomonadati</taxon>
        <taxon>Bacteroidota</taxon>
        <taxon>Bacteroidia</taxon>
        <taxon>Bacteroidales</taxon>
        <taxon>Candidatus Egerieousia</taxon>
    </lineage>
</organism>
<comment type="catalytic activity">
    <reaction evidence="12 13">
        <text>GMP + ATP = GDP + ADP</text>
        <dbReference type="Rhea" id="RHEA:20780"/>
        <dbReference type="ChEBI" id="CHEBI:30616"/>
        <dbReference type="ChEBI" id="CHEBI:58115"/>
        <dbReference type="ChEBI" id="CHEBI:58189"/>
        <dbReference type="ChEBI" id="CHEBI:456216"/>
        <dbReference type="EC" id="2.7.4.8"/>
    </reaction>
</comment>
<accession>A0A9D9DJ58</accession>
<sequence length="192" mass="21900">MAVSNENKVIIFSAPSGAGKSTIVKHLLGKYPFLEFSISATSRLPRGEEKDGVDYYFFTKEEFKQKIEKGEFVEYEEVYAGSYYGTLKSEVERIWAKGHIILFDIDVKGGINIKRLYGSHALAVFIRPPSVETLKERLVLRGTDSPQAIERRVAKAEEELEYAGMFDRIIVNDSLECALREAEIIVERFYNE</sequence>
<evidence type="ECO:0000256" key="1">
    <source>
        <dbReference type="ARBA" id="ARBA00003531"/>
    </source>
</evidence>
<dbReference type="Gene3D" id="3.30.63.10">
    <property type="entry name" value="Guanylate Kinase phosphate binding domain"/>
    <property type="match status" value="1"/>
</dbReference>
<evidence type="ECO:0000256" key="3">
    <source>
        <dbReference type="ARBA" id="ARBA00005790"/>
    </source>
</evidence>
<evidence type="ECO:0000313" key="16">
    <source>
        <dbReference type="Proteomes" id="UP000823635"/>
    </source>
</evidence>
<evidence type="ECO:0000256" key="6">
    <source>
        <dbReference type="ARBA" id="ARBA00022490"/>
    </source>
</evidence>
<keyword evidence="9 13" id="KW-0418">Kinase</keyword>
<dbReference type="AlphaFoldDB" id="A0A9D9DJ58"/>
<dbReference type="PANTHER" id="PTHR23117:SF13">
    <property type="entry name" value="GUANYLATE KINASE"/>
    <property type="match status" value="1"/>
</dbReference>
<dbReference type="PROSITE" id="PS50052">
    <property type="entry name" value="GUANYLATE_KINASE_2"/>
    <property type="match status" value="1"/>
</dbReference>
<dbReference type="GO" id="GO:0004385">
    <property type="term" value="F:GMP kinase activity"/>
    <property type="evidence" value="ECO:0007669"/>
    <property type="project" value="UniProtKB-UniRule"/>
</dbReference>
<evidence type="ECO:0000256" key="11">
    <source>
        <dbReference type="ARBA" id="ARBA00030128"/>
    </source>
</evidence>
<evidence type="ECO:0000259" key="14">
    <source>
        <dbReference type="PROSITE" id="PS50052"/>
    </source>
</evidence>
<dbReference type="InterPro" id="IPR008145">
    <property type="entry name" value="GK/Ca_channel_bsu"/>
</dbReference>
<dbReference type="Pfam" id="PF00625">
    <property type="entry name" value="Guanylate_kin"/>
    <property type="match status" value="1"/>
</dbReference>
<feature type="domain" description="Guanylate kinase-like" evidence="14">
    <location>
        <begin position="7"/>
        <end position="187"/>
    </location>
</feature>
<dbReference type="Proteomes" id="UP000823635">
    <property type="component" value="Unassembled WGS sequence"/>
</dbReference>
<name>A0A9D9DJ58_9BACT</name>
<gene>
    <name evidence="13 15" type="primary">gmk</name>
    <name evidence="15" type="ORF">IAC68_01460</name>
</gene>